<name>A0AAN9R552_CANGL</name>
<gene>
    <name evidence="3" type="ORF">VNO77_01301</name>
</gene>
<dbReference type="InterPro" id="IPR023631">
    <property type="entry name" value="Amidase_dom"/>
</dbReference>
<dbReference type="Proteomes" id="UP001367508">
    <property type="component" value="Unassembled WGS sequence"/>
</dbReference>
<organism evidence="3 4">
    <name type="scientific">Canavalia gladiata</name>
    <name type="common">Sword bean</name>
    <name type="synonym">Dolichos gladiatus</name>
    <dbReference type="NCBI Taxonomy" id="3824"/>
    <lineage>
        <taxon>Eukaryota</taxon>
        <taxon>Viridiplantae</taxon>
        <taxon>Streptophyta</taxon>
        <taxon>Embryophyta</taxon>
        <taxon>Tracheophyta</taxon>
        <taxon>Spermatophyta</taxon>
        <taxon>Magnoliopsida</taxon>
        <taxon>eudicotyledons</taxon>
        <taxon>Gunneridae</taxon>
        <taxon>Pentapetalae</taxon>
        <taxon>rosids</taxon>
        <taxon>fabids</taxon>
        <taxon>Fabales</taxon>
        <taxon>Fabaceae</taxon>
        <taxon>Papilionoideae</taxon>
        <taxon>50 kb inversion clade</taxon>
        <taxon>NPAAA clade</taxon>
        <taxon>indigoferoid/millettioid clade</taxon>
        <taxon>Phaseoleae</taxon>
        <taxon>Canavalia</taxon>
    </lineage>
</organism>
<dbReference type="InterPro" id="IPR036928">
    <property type="entry name" value="AS_sf"/>
</dbReference>
<feature type="domain" description="Amidase" evidence="2">
    <location>
        <begin position="104"/>
        <end position="498"/>
    </location>
</feature>
<feature type="transmembrane region" description="Helical" evidence="1">
    <location>
        <begin position="52"/>
        <end position="71"/>
    </location>
</feature>
<dbReference type="SUPFAM" id="SSF75304">
    <property type="entry name" value="Amidase signature (AS) enzymes"/>
    <property type="match status" value="1"/>
</dbReference>
<evidence type="ECO:0000256" key="1">
    <source>
        <dbReference type="SAM" id="Phobius"/>
    </source>
</evidence>
<dbReference type="EMBL" id="JAYMYQ010000001">
    <property type="protein sequence ID" value="KAK7359346.1"/>
    <property type="molecule type" value="Genomic_DNA"/>
</dbReference>
<keyword evidence="1" id="KW-0472">Membrane</keyword>
<protein>
    <recommendedName>
        <fullName evidence="2">Amidase domain-containing protein</fullName>
    </recommendedName>
</protein>
<dbReference type="PANTHER" id="PTHR42678:SF36">
    <property type="entry name" value="C869.01-LIKE PROTEIN, PUTATIVE-RELATED"/>
    <property type="match status" value="1"/>
</dbReference>
<proteinExistence type="predicted"/>
<sequence>MPELWTHITVEFELFYYSEVIGHLERGNGSCRIMQLTCWKRLVLMASNTVRGFSFFQLLVLILAIFSSLLLPTTGKGKEFSIEEATVYDLQHALQKNQITSKQLVEFYIKQIKIQNPVLRGVLELNPEAVAEAERADRERREKAQGSVSALHGIPILLKDNIATKDKMNTTAGSFALLGSVVPRDAAVVARLRKAGAIILGKATLSEWSNYRSSRSSSGWNARGGQGKSPYTLGTPCGSSSGPAISVAANLVAVSLGTETDGSILCPSETNSVVGIKPTVGLTSRAGVVPISLRQDSVGPICRTVSDAALVLGTIAGIDNNDKATIEASKYIPKGGYAQFLKKDGLRGKRLGVVRSFYGFGNDTFLDETFKLHLKTIRQRGAVLVDNLEINNINEIKSGLSEGIALAFEFKSSLNAYLKGLIASPVRSLADVIAFNNKYPKLEKLAEYGQDLMLQAQSTSGIKTLNQALSNLTRLSQNGFEKLMVRNKLDAVVVPFSTFSTVLAIGGYPGIIVPAGYQKGKPFGICFGGLKGSEPKLIEIAYSFEQATMIRKPPPLRKLQV</sequence>
<dbReference type="Pfam" id="PF01425">
    <property type="entry name" value="Amidase"/>
    <property type="match status" value="1"/>
</dbReference>
<accession>A0AAN9R552</accession>
<dbReference type="Gene3D" id="3.90.1300.10">
    <property type="entry name" value="Amidase signature (AS) domain"/>
    <property type="match status" value="1"/>
</dbReference>
<evidence type="ECO:0000313" key="3">
    <source>
        <dbReference type="EMBL" id="KAK7359346.1"/>
    </source>
</evidence>
<dbReference type="AlphaFoldDB" id="A0AAN9R552"/>
<comment type="caution">
    <text evidence="3">The sequence shown here is derived from an EMBL/GenBank/DDBJ whole genome shotgun (WGS) entry which is preliminary data.</text>
</comment>
<keyword evidence="1" id="KW-0812">Transmembrane</keyword>
<reference evidence="3 4" key="1">
    <citation type="submission" date="2024-01" db="EMBL/GenBank/DDBJ databases">
        <title>The genomes of 5 underutilized Papilionoideae crops provide insights into root nodulation and disease resistanc.</title>
        <authorList>
            <person name="Jiang F."/>
        </authorList>
    </citation>
    <scope>NUCLEOTIDE SEQUENCE [LARGE SCALE GENOMIC DNA]</scope>
    <source>
        <strain evidence="3">LVBAO_FW01</strain>
        <tissue evidence="3">Leaves</tissue>
    </source>
</reference>
<evidence type="ECO:0000259" key="2">
    <source>
        <dbReference type="Pfam" id="PF01425"/>
    </source>
</evidence>
<keyword evidence="1" id="KW-1133">Transmembrane helix</keyword>
<evidence type="ECO:0000313" key="4">
    <source>
        <dbReference type="Proteomes" id="UP001367508"/>
    </source>
</evidence>
<dbReference type="PANTHER" id="PTHR42678">
    <property type="entry name" value="AMIDASE"/>
    <property type="match status" value="1"/>
</dbReference>
<keyword evidence="4" id="KW-1185">Reference proteome</keyword>